<evidence type="ECO:0000256" key="10">
    <source>
        <dbReference type="SAM" id="SignalP"/>
    </source>
</evidence>
<dbReference type="InterPro" id="IPR001320">
    <property type="entry name" value="Iontro_rcpt_C"/>
</dbReference>
<feature type="transmembrane region" description="Helical" evidence="9">
    <location>
        <begin position="400"/>
        <end position="424"/>
    </location>
</feature>
<organism evidence="13">
    <name type="scientific">Lobesia botrana</name>
    <dbReference type="NCBI Taxonomy" id="209534"/>
    <lineage>
        <taxon>Eukaryota</taxon>
        <taxon>Metazoa</taxon>
        <taxon>Ecdysozoa</taxon>
        <taxon>Arthropoda</taxon>
        <taxon>Hexapoda</taxon>
        <taxon>Insecta</taxon>
        <taxon>Pterygota</taxon>
        <taxon>Neoptera</taxon>
        <taxon>Endopterygota</taxon>
        <taxon>Lepidoptera</taxon>
        <taxon>Glossata</taxon>
        <taxon>Ditrysia</taxon>
        <taxon>Tortricoidea</taxon>
        <taxon>Tortricidae</taxon>
        <taxon>Olethreutinae</taxon>
        <taxon>Olethreutini</taxon>
        <taxon>Lobesia</taxon>
    </lineage>
</organism>
<evidence type="ECO:0000256" key="4">
    <source>
        <dbReference type="ARBA" id="ARBA00022692"/>
    </source>
</evidence>
<dbReference type="EMBL" id="MG820670">
    <property type="protein sequence ID" value="AXF48841.1"/>
    <property type="molecule type" value="mRNA"/>
</dbReference>
<evidence type="ECO:0000256" key="6">
    <source>
        <dbReference type="ARBA" id="ARBA00023136"/>
    </source>
</evidence>
<dbReference type="InterPro" id="IPR052192">
    <property type="entry name" value="Insect_Ionotropic_Sensory_Rcpt"/>
</dbReference>
<keyword evidence="10" id="KW-0732">Signal</keyword>
<comment type="similarity">
    <text evidence="2">Belongs to the glutamate-gated ion channel (TC 1.A.10.1) family.</text>
</comment>
<dbReference type="GO" id="GO:0005886">
    <property type="term" value="C:plasma membrane"/>
    <property type="evidence" value="ECO:0007669"/>
    <property type="project" value="UniProtKB-SubCell"/>
</dbReference>
<keyword evidence="5 9" id="KW-1133">Transmembrane helix</keyword>
<evidence type="ECO:0000256" key="9">
    <source>
        <dbReference type="SAM" id="Phobius"/>
    </source>
</evidence>
<keyword evidence="4 9" id="KW-0812">Transmembrane</keyword>
<dbReference type="GO" id="GO:0050906">
    <property type="term" value="P:detection of stimulus involved in sensory perception"/>
    <property type="evidence" value="ECO:0007669"/>
    <property type="project" value="UniProtKB-ARBA"/>
</dbReference>
<feature type="chain" id="PRO_5017005530" evidence="10">
    <location>
        <begin position="21"/>
        <end position="622"/>
    </location>
</feature>
<feature type="transmembrane region" description="Helical" evidence="9">
    <location>
        <begin position="589"/>
        <end position="608"/>
    </location>
</feature>
<dbReference type="PANTHER" id="PTHR42643:SF33">
    <property type="entry name" value="GLUTAMATE RECEPTOR 2-LIKE PROTEIN"/>
    <property type="match status" value="1"/>
</dbReference>
<evidence type="ECO:0000256" key="2">
    <source>
        <dbReference type="ARBA" id="ARBA00008685"/>
    </source>
</evidence>
<evidence type="ECO:0000259" key="11">
    <source>
        <dbReference type="Pfam" id="PF00060"/>
    </source>
</evidence>
<evidence type="ECO:0000256" key="8">
    <source>
        <dbReference type="ARBA" id="ARBA00023180"/>
    </source>
</evidence>
<keyword evidence="8" id="KW-0325">Glycoprotein</keyword>
<dbReference type="InterPro" id="IPR057074">
    <property type="entry name" value="IR75A_N"/>
</dbReference>
<keyword evidence="3" id="KW-1003">Cell membrane</keyword>
<protein>
    <submittedName>
        <fullName evidence="13">Ionotropic receptor IR10</fullName>
    </submittedName>
</protein>
<keyword evidence="7 13" id="KW-0675">Receptor</keyword>
<dbReference type="AlphaFoldDB" id="A0A345BF17"/>
<dbReference type="Pfam" id="PF00060">
    <property type="entry name" value="Lig_chan"/>
    <property type="match status" value="1"/>
</dbReference>
<evidence type="ECO:0000259" key="12">
    <source>
        <dbReference type="Pfam" id="PF24576"/>
    </source>
</evidence>
<dbReference type="PANTHER" id="PTHR42643">
    <property type="entry name" value="IONOTROPIC RECEPTOR 20A-RELATED"/>
    <property type="match status" value="1"/>
</dbReference>
<reference evidence="13" key="1">
    <citation type="journal article" date="2018" name="Comp. Biochem. Physiol. Part D Genomics Proteomics">
        <title>Analysis of the grapevine moth Lobesia botrana antennal transcriptome and expression of odorant-binding and chemosensory proteins.</title>
        <authorList>
            <person name="Rojas V."/>
            <person name="Jimenez H."/>
            <person name="Palma-Millanao R."/>
            <person name="Gonzalez-Gonzalez A."/>
            <person name="Machuca J."/>
            <person name="Godoy R."/>
            <person name="Ceballos R."/>
            <person name="Mutis A."/>
            <person name="Venthur H."/>
        </authorList>
    </citation>
    <scope>NUCLEOTIDE SEQUENCE</scope>
</reference>
<feature type="domain" description="Ionotropic glutamate receptor C-terminal" evidence="11">
    <location>
        <begin position="328"/>
        <end position="523"/>
    </location>
</feature>
<evidence type="ECO:0000256" key="7">
    <source>
        <dbReference type="ARBA" id="ARBA00023170"/>
    </source>
</evidence>
<feature type="transmembrane region" description="Helical" evidence="9">
    <location>
        <begin position="329"/>
        <end position="347"/>
    </location>
</feature>
<dbReference type="Gene3D" id="1.10.287.70">
    <property type="match status" value="1"/>
</dbReference>
<evidence type="ECO:0000256" key="1">
    <source>
        <dbReference type="ARBA" id="ARBA00004651"/>
    </source>
</evidence>
<dbReference type="Pfam" id="PF24576">
    <property type="entry name" value="IR75A_N"/>
    <property type="match status" value="1"/>
</dbReference>
<comment type="subcellular location">
    <subcellularLocation>
        <location evidence="1">Cell membrane</location>
        <topology evidence="1">Multi-pass membrane protein</topology>
    </subcellularLocation>
</comment>
<dbReference type="SUPFAM" id="SSF53850">
    <property type="entry name" value="Periplasmic binding protein-like II"/>
    <property type="match status" value="1"/>
</dbReference>
<dbReference type="Gene3D" id="3.40.190.10">
    <property type="entry name" value="Periplasmic binding protein-like II"/>
    <property type="match status" value="1"/>
</dbReference>
<sequence length="622" mass="71386">MNWFVTILGSIFICLPFVLSKTMDSEIKMIVDFLQSFNKPSNVIANLCWGNSNIKDLITNLANLESPKSIKFVNDMHTKDIFSNHKIIFLVDIACAGATQFLDKAKAGKYFGRPYRWLVINRRDTKTVIPRELEAMDILTDSEVYVSQFDNHSCNINLIYKKPQNHGWIIEKYGTWTENNGFLLSREVTELVTAIRRRNLYGVTVVASMIITDNNTLADMQYLRHKETDWLTKCNYHQLASLYDFANATRKLIFTNSWGYLINGSWTGILGDISQGKADLPGSVLVITKERMEQLDYLAFLSPIDVKFIFREPPLSYQNNLYLLPFKTSVWFCIGPFVGLLIFAMYVNAYWDEKKCQCDNEEENQTTMLIPKVSDVSVFVMSAISQQGSNVELKGTLGRFVILIIFLVFLFLYTAYSASIVVLLQASSNQIRTLSDLLNSKLELGVEDTKYNRYFISTTKDPVKKAIYETKIAPKGSKPKFYNLVDGILELQKKPFAFNCVLGTGYRVIEKYFYEHEKCGLQEIQYIQIQNPYQAVKRGSPYREIFKIGLLRNAEHGLNDRTNRIMLSKKPVCLVRGGSFVSVSLVDCYPIFLLLMYGMILGQVLLLAELIHHRRMKKVEIE</sequence>
<feature type="domain" description="Ionotropic receptor 75a N-terminal" evidence="12">
    <location>
        <begin position="26"/>
        <end position="209"/>
    </location>
</feature>
<evidence type="ECO:0000313" key="13">
    <source>
        <dbReference type="EMBL" id="AXF48841.1"/>
    </source>
</evidence>
<dbReference type="GO" id="GO:0015276">
    <property type="term" value="F:ligand-gated monoatomic ion channel activity"/>
    <property type="evidence" value="ECO:0007669"/>
    <property type="project" value="InterPro"/>
</dbReference>
<keyword evidence="6 9" id="KW-0472">Membrane</keyword>
<evidence type="ECO:0000256" key="5">
    <source>
        <dbReference type="ARBA" id="ARBA00022989"/>
    </source>
</evidence>
<evidence type="ECO:0000256" key="3">
    <source>
        <dbReference type="ARBA" id="ARBA00022475"/>
    </source>
</evidence>
<name>A0A345BF17_9NEOP</name>
<feature type="signal peptide" evidence="10">
    <location>
        <begin position="1"/>
        <end position="20"/>
    </location>
</feature>
<accession>A0A345BF17</accession>
<proteinExistence type="evidence at transcript level"/>